<evidence type="ECO:0000256" key="4">
    <source>
        <dbReference type="ARBA" id="ARBA00023054"/>
    </source>
</evidence>
<dbReference type="Proteomes" id="UP000694867">
    <property type="component" value="Unplaced"/>
</dbReference>
<dbReference type="PANTHER" id="PTHR48417">
    <property type="entry name" value="ATP SYNTHASE F1 SUBUNIT EPSILON"/>
    <property type="match status" value="1"/>
</dbReference>
<keyword evidence="5" id="KW-0496">Mitochondrion</keyword>
<feature type="region of interest" description="Disordered" evidence="8">
    <location>
        <begin position="30"/>
        <end position="56"/>
    </location>
</feature>
<accession>A0AAJ6QVX6</accession>
<dbReference type="FunFam" id="1.20.5.500:FF:000007">
    <property type="entry name" value="ATPase inhibitor, putative"/>
    <property type="match status" value="1"/>
</dbReference>
<evidence type="ECO:0000313" key="10">
    <source>
        <dbReference type="RefSeq" id="XP_003745769.1"/>
    </source>
</evidence>
<dbReference type="Gene3D" id="1.20.5.500">
    <property type="entry name" value="Single helix bin"/>
    <property type="match status" value="1"/>
</dbReference>
<dbReference type="GO" id="GO:0042030">
    <property type="term" value="F:ATPase inhibitor activity"/>
    <property type="evidence" value="ECO:0007669"/>
    <property type="project" value="InterPro"/>
</dbReference>
<reference evidence="10" key="1">
    <citation type="submission" date="2025-08" db="UniProtKB">
        <authorList>
            <consortium name="RefSeq"/>
        </authorList>
    </citation>
    <scope>IDENTIFICATION</scope>
</reference>
<organism evidence="9 10">
    <name type="scientific">Galendromus occidentalis</name>
    <name type="common">western predatory mite</name>
    <dbReference type="NCBI Taxonomy" id="34638"/>
    <lineage>
        <taxon>Eukaryota</taxon>
        <taxon>Metazoa</taxon>
        <taxon>Ecdysozoa</taxon>
        <taxon>Arthropoda</taxon>
        <taxon>Chelicerata</taxon>
        <taxon>Arachnida</taxon>
        <taxon>Acari</taxon>
        <taxon>Parasitiformes</taxon>
        <taxon>Mesostigmata</taxon>
        <taxon>Gamasina</taxon>
        <taxon>Phytoseioidea</taxon>
        <taxon>Phytoseiidae</taxon>
        <taxon>Typhlodrominae</taxon>
        <taxon>Galendromus</taxon>
    </lineage>
</organism>
<comment type="subcellular location">
    <subcellularLocation>
        <location evidence="1">Mitochondrion</location>
    </subcellularLocation>
</comment>
<feature type="compositionally biased region" description="Gly residues" evidence="8">
    <location>
        <begin position="30"/>
        <end position="42"/>
    </location>
</feature>
<evidence type="ECO:0000256" key="5">
    <source>
        <dbReference type="ARBA" id="ARBA00023128"/>
    </source>
</evidence>
<proteinExistence type="inferred from homology"/>
<evidence type="ECO:0000256" key="3">
    <source>
        <dbReference type="ARBA" id="ARBA00022946"/>
    </source>
</evidence>
<dbReference type="SUPFAM" id="SSF64602">
    <property type="entry name" value="F1 ATPase inhibitor, IF1, C-terminal domain"/>
    <property type="match status" value="1"/>
</dbReference>
<dbReference type="RefSeq" id="XP_003745769.1">
    <property type="nucleotide sequence ID" value="XM_003745721.1"/>
</dbReference>
<evidence type="ECO:0000313" key="9">
    <source>
        <dbReference type="Proteomes" id="UP000694867"/>
    </source>
</evidence>
<evidence type="ECO:0000256" key="6">
    <source>
        <dbReference type="ARBA" id="ARBA00030036"/>
    </source>
</evidence>
<feature type="coiled-coil region" evidence="7">
    <location>
        <begin position="68"/>
        <end position="109"/>
    </location>
</feature>
<evidence type="ECO:0000256" key="1">
    <source>
        <dbReference type="ARBA" id="ARBA00004173"/>
    </source>
</evidence>
<gene>
    <name evidence="10" type="primary">LOC100897267</name>
</gene>
<dbReference type="PANTHER" id="PTHR48417:SF1">
    <property type="entry name" value="ATP SYNTHASE F1 SUBUNIT EPSILON"/>
    <property type="match status" value="1"/>
</dbReference>
<dbReference type="KEGG" id="goe:100897267"/>
<dbReference type="Pfam" id="PF04568">
    <property type="entry name" value="IATP"/>
    <property type="match status" value="1"/>
</dbReference>
<keyword evidence="3" id="KW-0809">Transit peptide</keyword>
<evidence type="ECO:0000256" key="2">
    <source>
        <dbReference type="ARBA" id="ARBA00010901"/>
    </source>
</evidence>
<name>A0AAJ6QVX6_9ACAR</name>
<evidence type="ECO:0000256" key="8">
    <source>
        <dbReference type="SAM" id="MobiDB-lite"/>
    </source>
</evidence>
<keyword evidence="4 7" id="KW-0175">Coiled coil</keyword>
<dbReference type="GO" id="GO:0005739">
    <property type="term" value="C:mitochondrion"/>
    <property type="evidence" value="ECO:0007669"/>
    <property type="project" value="UniProtKB-SubCell"/>
</dbReference>
<protein>
    <recommendedName>
        <fullName evidence="6">ATP synthase F1 subunit epsilon</fullName>
    </recommendedName>
</protein>
<dbReference type="GeneID" id="100897267"/>
<dbReference type="AlphaFoldDB" id="A0AAJ6QVX6"/>
<dbReference type="InterPro" id="IPR007648">
    <property type="entry name" value="ATPase_inhibitor_mt"/>
</dbReference>
<sequence>MASLKVKSFAKLLNVENAFCIGTRAMSGISGSGAGKGGGSGGSVRDAGGSLGKREAAQEDQYFRKLQQEQLANLHKHLEDEIAQHELQIKQHEQSIKKHKETLASLRKQ</sequence>
<evidence type="ECO:0000256" key="7">
    <source>
        <dbReference type="SAM" id="Coils"/>
    </source>
</evidence>
<keyword evidence="9" id="KW-1185">Reference proteome</keyword>
<comment type="similarity">
    <text evidence="2">Belongs to the ATPase inhibitor family.</text>
</comment>